<comment type="caution">
    <text evidence="7">The sequence shown here is derived from an EMBL/GenBank/DDBJ whole genome shotgun (WGS) entry which is preliminary data.</text>
</comment>
<dbReference type="RefSeq" id="WP_344305547.1">
    <property type="nucleotide sequence ID" value="NZ_BAAAQQ010000014.1"/>
</dbReference>
<evidence type="ECO:0000256" key="5">
    <source>
        <dbReference type="ARBA" id="ARBA00023136"/>
    </source>
</evidence>
<keyword evidence="2" id="KW-1003">Cell membrane</keyword>
<feature type="transmembrane region" description="Helical" evidence="6">
    <location>
        <begin position="71"/>
        <end position="89"/>
    </location>
</feature>
<keyword evidence="8" id="KW-1185">Reference proteome</keyword>
<feature type="transmembrane region" description="Helical" evidence="6">
    <location>
        <begin position="6"/>
        <end position="27"/>
    </location>
</feature>
<reference evidence="8" key="1">
    <citation type="journal article" date="2019" name="Int. J. Syst. Evol. Microbiol.">
        <title>The Global Catalogue of Microorganisms (GCM) 10K type strain sequencing project: providing services to taxonomists for standard genome sequencing and annotation.</title>
        <authorList>
            <consortium name="The Broad Institute Genomics Platform"/>
            <consortium name="The Broad Institute Genome Sequencing Center for Infectious Disease"/>
            <person name="Wu L."/>
            <person name="Ma J."/>
        </authorList>
    </citation>
    <scope>NUCLEOTIDE SEQUENCE [LARGE SCALE GENOMIC DNA]</scope>
    <source>
        <strain evidence="8">JCM 16021</strain>
    </source>
</reference>
<evidence type="ECO:0000256" key="4">
    <source>
        <dbReference type="ARBA" id="ARBA00022989"/>
    </source>
</evidence>
<feature type="transmembrane region" description="Helical" evidence="6">
    <location>
        <begin position="39"/>
        <end position="59"/>
    </location>
</feature>
<proteinExistence type="predicted"/>
<evidence type="ECO:0000256" key="3">
    <source>
        <dbReference type="ARBA" id="ARBA00022692"/>
    </source>
</evidence>
<name>A0ABP5KNA4_9ACTN</name>
<feature type="transmembrane region" description="Helical" evidence="6">
    <location>
        <begin position="177"/>
        <end position="197"/>
    </location>
</feature>
<dbReference type="InterPro" id="IPR001123">
    <property type="entry name" value="LeuE-type"/>
</dbReference>
<organism evidence="7 8">
    <name type="scientific">Nocardioides bigeumensis</name>
    <dbReference type="NCBI Taxonomy" id="433657"/>
    <lineage>
        <taxon>Bacteria</taxon>
        <taxon>Bacillati</taxon>
        <taxon>Actinomycetota</taxon>
        <taxon>Actinomycetes</taxon>
        <taxon>Propionibacteriales</taxon>
        <taxon>Nocardioidaceae</taxon>
        <taxon>Nocardioides</taxon>
    </lineage>
</organism>
<dbReference type="EMBL" id="BAAAQQ010000014">
    <property type="protein sequence ID" value="GAA2133552.1"/>
    <property type="molecule type" value="Genomic_DNA"/>
</dbReference>
<comment type="subcellular location">
    <subcellularLocation>
        <location evidence="1">Cell membrane</location>
        <topology evidence="1">Multi-pass membrane protein</topology>
    </subcellularLocation>
</comment>
<sequence length="203" mass="21373">MTSSFVPGLLVGLSLIVAIGAQNAFVLRQGLRREHVGTVVAICALSDLVLILAGVAGIGTIVERAPAALEVVRWLGVAFLTTYGVLSLWRARSADALHAASAEPASRYSVALRAVALTWLNPHVYLDTVLLLGGVAATHGDGRWWFAAGASAGSLLWFAGLGYGARRLHRVLSSPRAWQVLEVLIGLTMLLIALNLATGSMPE</sequence>
<gene>
    <name evidence="7" type="ORF">GCM10009843_39150</name>
</gene>
<keyword evidence="4 6" id="KW-1133">Transmembrane helix</keyword>
<dbReference type="PANTHER" id="PTHR30086">
    <property type="entry name" value="ARGININE EXPORTER PROTEIN ARGO"/>
    <property type="match status" value="1"/>
</dbReference>
<evidence type="ECO:0000256" key="2">
    <source>
        <dbReference type="ARBA" id="ARBA00022475"/>
    </source>
</evidence>
<dbReference type="Pfam" id="PF01810">
    <property type="entry name" value="LysE"/>
    <property type="match status" value="1"/>
</dbReference>
<accession>A0ABP5KNA4</accession>
<dbReference type="PANTHER" id="PTHR30086:SF20">
    <property type="entry name" value="ARGININE EXPORTER PROTEIN ARGO-RELATED"/>
    <property type="match status" value="1"/>
</dbReference>
<protein>
    <submittedName>
        <fullName evidence="7">LysE/ArgO family amino acid transporter</fullName>
    </submittedName>
</protein>
<keyword evidence="3 6" id="KW-0812">Transmembrane</keyword>
<keyword evidence="5 6" id="KW-0472">Membrane</keyword>
<evidence type="ECO:0000256" key="6">
    <source>
        <dbReference type="SAM" id="Phobius"/>
    </source>
</evidence>
<evidence type="ECO:0000256" key="1">
    <source>
        <dbReference type="ARBA" id="ARBA00004651"/>
    </source>
</evidence>
<dbReference type="Proteomes" id="UP001500575">
    <property type="component" value="Unassembled WGS sequence"/>
</dbReference>
<evidence type="ECO:0000313" key="7">
    <source>
        <dbReference type="EMBL" id="GAA2133552.1"/>
    </source>
</evidence>
<feature type="transmembrane region" description="Helical" evidence="6">
    <location>
        <begin position="110"/>
        <end position="132"/>
    </location>
</feature>
<feature type="transmembrane region" description="Helical" evidence="6">
    <location>
        <begin position="144"/>
        <end position="165"/>
    </location>
</feature>
<evidence type="ECO:0000313" key="8">
    <source>
        <dbReference type="Proteomes" id="UP001500575"/>
    </source>
</evidence>